<dbReference type="GO" id="GO:0016020">
    <property type="term" value="C:membrane"/>
    <property type="evidence" value="ECO:0007669"/>
    <property type="project" value="GOC"/>
</dbReference>
<evidence type="ECO:0000259" key="3">
    <source>
        <dbReference type="Pfam" id="PF06722"/>
    </source>
</evidence>
<evidence type="ECO:0000256" key="1">
    <source>
        <dbReference type="ARBA" id="ARBA00009995"/>
    </source>
</evidence>
<keyword evidence="4" id="KW-0328">Glycosyltransferase</keyword>
<dbReference type="CDD" id="cd03784">
    <property type="entry name" value="GT1_Gtf-like"/>
    <property type="match status" value="1"/>
</dbReference>
<comment type="caution">
    <text evidence="4">The sequence shown here is derived from an EMBL/GenBank/DDBJ whole genome shotgun (WGS) entry which is preliminary data.</text>
</comment>
<dbReference type="NCBIfam" id="TIGR01426">
    <property type="entry name" value="MGT"/>
    <property type="match status" value="1"/>
</dbReference>
<dbReference type="EC" id="2.4.1.-" evidence="4"/>
<dbReference type="GO" id="GO:0008194">
    <property type="term" value="F:UDP-glycosyltransferase activity"/>
    <property type="evidence" value="ECO:0007669"/>
    <property type="project" value="InterPro"/>
</dbReference>
<dbReference type="GO" id="GO:0017000">
    <property type="term" value="P:antibiotic biosynthetic process"/>
    <property type="evidence" value="ECO:0007669"/>
    <property type="project" value="UniProtKB-ARBA"/>
</dbReference>
<comment type="similarity">
    <text evidence="1">Belongs to the UDP-glycosyltransferase family.</text>
</comment>
<gene>
    <name evidence="4" type="primary">oleD_2</name>
    <name evidence="4" type="ORF">MCHUDSM44219_05514</name>
</gene>
<dbReference type="InterPro" id="IPR006326">
    <property type="entry name" value="UDPGT_MGT-like"/>
</dbReference>
<feature type="domain" description="Erythromycin biosynthesis protein CIII-like C-terminal" evidence="3">
    <location>
        <begin position="285"/>
        <end position="405"/>
    </location>
</feature>
<dbReference type="FunFam" id="3.40.50.2000:FF:000072">
    <property type="entry name" value="Glycosyl transferase"/>
    <property type="match status" value="1"/>
</dbReference>
<protein>
    <submittedName>
        <fullName evidence="4">Oleandomycin glycosyltransferase</fullName>
        <ecNumber evidence="4">2.4.1.-</ecNumber>
    </submittedName>
</protein>
<dbReference type="SUPFAM" id="SSF53756">
    <property type="entry name" value="UDP-Glycosyltransferase/glycogen phosphorylase"/>
    <property type="match status" value="1"/>
</dbReference>
<dbReference type="InterPro" id="IPR010610">
    <property type="entry name" value="EryCIII-like_C"/>
</dbReference>
<evidence type="ECO:0000313" key="4">
    <source>
        <dbReference type="EMBL" id="KMO69713.1"/>
    </source>
</evidence>
<proteinExistence type="inferred from homology"/>
<evidence type="ECO:0000313" key="5">
    <source>
        <dbReference type="Proteomes" id="UP000036176"/>
    </source>
</evidence>
<dbReference type="Gene3D" id="3.40.50.2000">
    <property type="entry name" value="Glycogen Phosphorylase B"/>
    <property type="match status" value="2"/>
</dbReference>
<dbReference type="Proteomes" id="UP000036176">
    <property type="component" value="Unassembled WGS sequence"/>
</dbReference>
<sequence>MTHARRSGDNPSVPTRRRLHILVVGASAPSHMYPHLAVVRELVDRGHRVSYAVSGHLASLVDPTGADVVACTSTLPGAPGAPTRFDDDDPVAGMRIFLDEAIHVLPQLCGTFATDRPDLVLYDIGGMAGPVAAELWGVPAAQLSPSEVAWDGYYEDMAAILDPLMGSPSGVDYRQTFEQWLASAGTTLTVEDITGVPRRCLVLIPQIMQRHADRVSDRYRFVGPCLDPRREDPGDWTPPPGDGPLALLALGTAYTDRADIYRAAIDGLDGAGWRLTMAIGTTLSADELGPVPDWVQVRSSVPQPAVLARADAFISHAGMGSCSEALWFGVPIIALPQAVDQPANADRLEEIGVGRHLRQDQPEPAELGRAVLDVASAPAIRRRLDAVRAELRRQGGPTRAADAVEDVAADRW</sequence>
<dbReference type="AlphaFoldDB" id="A0A0J6VJT5"/>
<dbReference type="EMBL" id="JYNX01000089">
    <property type="protein sequence ID" value="KMO69713.1"/>
    <property type="molecule type" value="Genomic_DNA"/>
</dbReference>
<keyword evidence="5" id="KW-1185">Reference proteome</keyword>
<dbReference type="PANTHER" id="PTHR48050:SF13">
    <property type="entry name" value="STEROL 3-BETA-GLUCOSYLTRANSFERASE UGT80A2"/>
    <property type="match status" value="1"/>
</dbReference>
<dbReference type="Pfam" id="PF06722">
    <property type="entry name" value="EryCIII-like_C"/>
    <property type="match status" value="1"/>
</dbReference>
<keyword evidence="2 4" id="KW-0808">Transferase</keyword>
<accession>A0A0J6VJT5</accession>
<name>A0A0J6VJT5_MYCCU</name>
<dbReference type="GO" id="GO:0009247">
    <property type="term" value="P:glycolipid biosynthetic process"/>
    <property type="evidence" value="ECO:0007669"/>
    <property type="project" value="UniProtKB-ARBA"/>
</dbReference>
<dbReference type="GO" id="GO:0016758">
    <property type="term" value="F:hexosyltransferase activity"/>
    <property type="evidence" value="ECO:0007669"/>
    <property type="project" value="InterPro"/>
</dbReference>
<organism evidence="4 5">
    <name type="scientific">Mycolicibacterium chubuense</name>
    <name type="common">Mycobacterium chubuense</name>
    <dbReference type="NCBI Taxonomy" id="1800"/>
    <lineage>
        <taxon>Bacteria</taxon>
        <taxon>Bacillati</taxon>
        <taxon>Actinomycetota</taxon>
        <taxon>Actinomycetes</taxon>
        <taxon>Mycobacteriales</taxon>
        <taxon>Mycobacteriaceae</taxon>
        <taxon>Mycolicibacterium</taxon>
    </lineage>
</organism>
<evidence type="ECO:0000256" key="2">
    <source>
        <dbReference type="ARBA" id="ARBA00022679"/>
    </source>
</evidence>
<dbReference type="InterPro" id="IPR002213">
    <property type="entry name" value="UDP_glucos_trans"/>
</dbReference>
<dbReference type="PANTHER" id="PTHR48050">
    <property type="entry name" value="STEROL 3-BETA-GLUCOSYLTRANSFERASE"/>
    <property type="match status" value="1"/>
</dbReference>
<dbReference type="PATRIC" id="fig|1800.3.peg.5551"/>
<dbReference type="InterPro" id="IPR050426">
    <property type="entry name" value="Glycosyltransferase_28"/>
</dbReference>
<reference evidence="4 5" key="1">
    <citation type="journal article" date="2015" name="Genome Biol. Evol.">
        <title>Characterization of Three Mycobacterium spp. with Potential Use in Bioremediation by Genome Sequencing and Comparative Genomics.</title>
        <authorList>
            <person name="Das S."/>
            <person name="Pettersson B.M."/>
            <person name="Behra P.R."/>
            <person name="Ramesh M."/>
            <person name="Dasgupta S."/>
            <person name="Bhattacharya A."/>
            <person name="Kirsebom L.A."/>
        </authorList>
    </citation>
    <scope>NUCLEOTIDE SEQUENCE [LARGE SCALE GENOMIC DNA]</scope>
    <source>
        <strain evidence="4 5">DSM 44219</strain>
    </source>
</reference>